<name>A0A975CEB2_9BURK</name>
<dbReference type="InterPro" id="IPR015931">
    <property type="entry name" value="Acnase/IPM_dHydase_lsu_aba_1/3"/>
</dbReference>
<dbReference type="InterPro" id="IPR044137">
    <property type="entry name" value="AcnA_IRP_Swivel"/>
</dbReference>
<dbReference type="NCBIfam" id="NF006757">
    <property type="entry name" value="PRK09277.1"/>
    <property type="match status" value="1"/>
</dbReference>
<evidence type="ECO:0000256" key="13">
    <source>
        <dbReference type="ARBA" id="ARBA00031977"/>
    </source>
</evidence>
<dbReference type="RefSeq" id="WP_208007367.1">
    <property type="nucleotide sequence ID" value="NZ_CP071796.1"/>
</dbReference>
<evidence type="ECO:0000256" key="11">
    <source>
        <dbReference type="ARBA" id="ARBA00023501"/>
    </source>
</evidence>
<dbReference type="InterPro" id="IPR006249">
    <property type="entry name" value="Aconitase/IRP2"/>
</dbReference>
<dbReference type="CDD" id="cd01580">
    <property type="entry name" value="AcnA_IRP_Swivel"/>
    <property type="match status" value="1"/>
</dbReference>
<dbReference type="Pfam" id="PF00330">
    <property type="entry name" value="Aconitase"/>
    <property type="match status" value="1"/>
</dbReference>
<evidence type="ECO:0000256" key="10">
    <source>
        <dbReference type="ARBA" id="ARBA00023239"/>
    </source>
</evidence>
<evidence type="ECO:0000256" key="7">
    <source>
        <dbReference type="ARBA" id="ARBA00022723"/>
    </source>
</evidence>
<proteinExistence type="inferred from homology"/>
<sequence length="969" mass="105258">MVTRNTHAFASTRKSFKTASGKSGQFYSLPALAKKYPNVSRLPVSIRIVLESVLRHCDGQKVLPEHVEQLANWRPNAARTDEIPFTVARVVLQDFTGVPLLADLAAMRSTAQRLGKEPKKIEPLVPVDLVVDHSVMVDYYGKKNALDLNMKLEFLRNRERYEFMKWGMQAFDTFGVVPPGFGIVHQVNLEYLARGVHKGADGVYYPDTLVGTDSHTTMINGIGVVGWGVGGIEAEAAMLGQPVYFLTPDVVGFELTGRLREGCTATDLVLTVTERLRKEKVVGKFVEFFGEGTRTLSLPDRATIGNMAPEYGATMGFFPVDERTLEYFEGTGRTKGEIEAFEAYFRAQGLFGVSRRGDIDYSQVVTLDLGDVTPSLAGPKRPQDRIELGNVARQFESLFSKSMADNGFNRPADLLHTRVDVSRDNMPDADERAPAAKPTPAGASRELVEMVANKPTLESALAEADVIEPISARKYTLGNGDVLIAAITSCTNTSNPSVLLAAGLLAKKAVEAGLTVKPHIKTSLAPGSRIVTEYLTETGLLPYLEKLGFAVAGYGCTTCIGNAGDLAPEINEAITRNDLVCAAVLSGNRNFEARIHPNLKANFLASPPLVVAYAIAGNVMTDLMTQPVGQGKGGKDVFLGDIWPTSDEIHKLLKYAMKGKAFRANYAKVKTEPGKLWERIEGVEGDIYTWPASTYIAEPPFFNNFAIDNAAESLGNTETRAANDAAVRGARIMALFGDSITTDHISPAGSIKESSPAGQWLLHNGVQKADFNSYGARRGNHEVMMRGTFANVRIKNEMLPVLEDGSREEGGLTLLQLPGELQGSKQYIYDAAMKYCAAGVPTVVFAGEEYGTGSSRDWAAKGTQLLGIKAVVAKSFERIHRSNLVGMGVLPLQFKSGETWESLGLTGNELIDITPAADLAPMSDARMVITRADGSKHETTLTLRIDTPIEVDYFRNGGILPYVLRQLLG</sequence>
<evidence type="ECO:0000256" key="8">
    <source>
        <dbReference type="ARBA" id="ARBA00023004"/>
    </source>
</evidence>
<dbReference type="Gene3D" id="3.30.499.10">
    <property type="entry name" value="Aconitase, domain 3"/>
    <property type="match status" value="2"/>
</dbReference>
<dbReference type="InterPro" id="IPR036008">
    <property type="entry name" value="Aconitase_4Fe-4S_dom"/>
</dbReference>
<dbReference type="PROSITE" id="PS00450">
    <property type="entry name" value="ACONITASE_1"/>
    <property type="match status" value="1"/>
</dbReference>
<reference evidence="16" key="1">
    <citation type="submission" date="2021-03" db="EMBL/GenBank/DDBJ databases">
        <title>Ottowia sp. 27C isolated from the cloaca of a Giant Asian pond turtle (Heosemys grandis).</title>
        <authorList>
            <person name="Spergser J."/>
            <person name="Busse H.-J."/>
        </authorList>
    </citation>
    <scope>NUCLEOTIDE SEQUENCE</scope>
    <source>
        <strain evidence="16">27C</strain>
    </source>
</reference>
<dbReference type="InterPro" id="IPR015928">
    <property type="entry name" value="Aconitase/3IPM_dehydase_swvl"/>
</dbReference>
<dbReference type="Pfam" id="PF00694">
    <property type="entry name" value="Aconitase_C"/>
    <property type="match status" value="1"/>
</dbReference>
<keyword evidence="7" id="KW-0479">Metal-binding</keyword>
<gene>
    <name evidence="16" type="ORF">J1M35_12485</name>
</gene>
<keyword evidence="17" id="KW-1185">Reference proteome</keyword>
<comment type="pathway">
    <text evidence="2">Carbohydrate metabolism; tricarboxylic acid cycle; isocitrate from oxaloacetate: step 2/2.</text>
</comment>
<comment type="cofactor">
    <cofactor evidence="1">
        <name>[4Fe-4S] cluster</name>
        <dbReference type="ChEBI" id="CHEBI:49883"/>
    </cofactor>
</comment>
<accession>A0A975CEB2</accession>
<dbReference type="KEGG" id="otd:J1M35_12485"/>
<comment type="similarity">
    <text evidence="3">Belongs to the aconitase/IPM isomerase family.</text>
</comment>
<dbReference type="EC" id="4.2.1.3" evidence="4"/>
<evidence type="ECO:0000256" key="1">
    <source>
        <dbReference type="ARBA" id="ARBA00001966"/>
    </source>
</evidence>
<dbReference type="GO" id="GO:0051539">
    <property type="term" value="F:4 iron, 4 sulfur cluster binding"/>
    <property type="evidence" value="ECO:0007669"/>
    <property type="project" value="UniProtKB-KW"/>
</dbReference>
<dbReference type="Gene3D" id="3.20.19.10">
    <property type="entry name" value="Aconitase, domain 4"/>
    <property type="match status" value="1"/>
</dbReference>
<dbReference type="AlphaFoldDB" id="A0A975CEB2"/>
<evidence type="ECO:0000256" key="12">
    <source>
        <dbReference type="ARBA" id="ARBA00031081"/>
    </source>
</evidence>
<feature type="domain" description="Aconitase A/isopropylmalate dehydratase small subunit swivel" evidence="15">
    <location>
        <begin position="763"/>
        <end position="896"/>
    </location>
</feature>
<dbReference type="Gene3D" id="6.10.190.10">
    <property type="match status" value="1"/>
</dbReference>
<dbReference type="PANTHER" id="PTHR11670">
    <property type="entry name" value="ACONITASE/IRON-RESPONSIVE ELEMENT FAMILY MEMBER"/>
    <property type="match status" value="1"/>
</dbReference>
<keyword evidence="6" id="KW-0004">4Fe-4S</keyword>
<keyword evidence="8" id="KW-0408">Iron</keyword>
<dbReference type="PRINTS" id="PR00415">
    <property type="entry name" value="ACONITASE"/>
</dbReference>
<dbReference type="SUPFAM" id="SSF53732">
    <property type="entry name" value="Aconitase iron-sulfur domain"/>
    <property type="match status" value="1"/>
</dbReference>
<dbReference type="NCBIfam" id="NF009520">
    <property type="entry name" value="PRK12881.1"/>
    <property type="match status" value="1"/>
</dbReference>
<evidence type="ECO:0000259" key="14">
    <source>
        <dbReference type="Pfam" id="PF00330"/>
    </source>
</evidence>
<dbReference type="EMBL" id="CP071796">
    <property type="protein sequence ID" value="QTD43959.1"/>
    <property type="molecule type" value="Genomic_DNA"/>
</dbReference>
<feature type="domain" description="Aconitase/3-isopropylmalate dehydratase large subunit alpha/beta/alpha" evidence="14">
    <location>
        <begin position="76"/>
        <end position="617"/>
    </location>
</feature>
<organism evidence="16 17">
    <name type="scientific">Ottowia testudinis</name>
    <dbReference type="NCBI Taxonomy" id="2816950"/>
    <lineage>
        <taxon>Bacteria</taxon>
        <taxon>Pseudomonadati</taxon>
        <taxon>Pseudomonadota</taxon>
        <taxon>Betaproteobacteria</taxon>
        <taxon>Burkholderiales</taxon>
        <taxon>Comamonadaceae</taxon>
        <taxon>Ottowia</taxon>
    </lineage>
</organism>
<evidence type="ECO:0000256" key="5">
    <source>
        <dbReference type="ARBA" id="ARBA00019378"/>
    </source>
</evidence>
<evidence type="ECO:0000313" key="16">
    <source>
        <dbReference type="EMBL" id="QTD43959.1"/>
    </source>
</evidence>
<evidence type="ECO:0000256" key="9">
    <source>
        <dbReference type="ARBA" id="ARBA00023014"/>
    </source>
</evidence>
<comment type="catalytic activity">
    <reaction evidence="11">
        <text>citrate = D-threo-isocitrate</text>
        <dbReference type="Rhea" id="RHEA:10336"/>
        <dbReference type="ChEBI" id="CHEBI:15562"/>
        <dbReference type="ChEBI" id="CHEBI:16947"/>
        <dbReference type="EC" id="4.2.1.3"/>
    </reaction>
</comment>
<dbReference type="InterPro" id="IPR001030">
    <property type="entry name" value="Acoase/IPM_deHydtase_lsu_aba"/>
</dbReference>
<dbReference type="InterPro" id="IPR000573">
    <property type="entry name" value="AconitaseA/IPMdHydase_ssu_swvl"/>
</dbReference>
<dbReference type="FunFam" id="3.20.19.10:FF:000001">
    <property type="entry name" value="Aconitate hydratase"/>
    <property type="match status" value="1"/>
</dbReference>
<evidence type="ECO:0000313" key="17">
    <source>
        <dbReference type="Proteomes" id="UP000663903"/>
    </source>
</evidence>
<evidence type="ECO:0000256" key="4">
    <source>
        <dbReference type="ARBA" id="ARBA00012926"/>
    </source>
</evidence>
<protein>
    <recommendedName>
        <fullName evidence="5">Aconitate hydratase A</fullName>
        <ecNumber evidence="4">4.2.1.3</ecNumber>
    </recommendedName>
    <alternativeName>
        <fullName evidence="13">Iron-responsive protein-like</fullName>
    </alternativeName>
    <alternativeName>
        <fullName evidence="12">RNA-binding protein</fullName>
    </alternativeName>
</protein>
<dbReference type="Proteomes" id="UP000663903">
    <property type="component" value="Chromosome"/>
</dbReference>
<keyword evidence="9" id="KW-0411">Iron-sulfur</keyword>
<dbReference type="PROSITE" id="PS01244">
    <property type="entry name" value="ACONITASE_2"/>
    <property type="match status" value="1"/>
</dbReference>
<dbReference type="GO" id="GO:0003994">
    <property type="term" value="F:aconitate hydratase activity"/>
    <property type="evidence" value="ECO:0007669"/>
    <property type="project" value="UniProtKB-EC"/>
</dbReference>
<keyword evidence="10" id="KW-0456">Lyase</keyword>
<dbReference type="SUPFAM" id="SSF52016">
    <property type="entry name" value="LeuD/IlvD-like"/>
    <property type="match status" value="1"/>
</dbReference>
<dbReference type="CDD" id="cd01586">
    <property type="entry name" value="AcnA_IRP"/>
    <property type="match status" value="1"/>
</dbReference>
<dbReference type="GO" id="GO:0046872">
    <property type="term" value="F:metal ion binding"/>
    <property type="evidence" value="ECO:0007669"/>
    <property type="project" value="UniProtKB-KW"/>
</dbReference>
<evidence type="ECO:0000256" key="6">
    <source>
        <dbReference type="ARBA" id="ARBA00022485"/>
    </source>
</evidence>
<evidence type="ECO:0000259" key="15">
    <source>
        <dbReference type="Pfam" id="PF00694"/>
    </source>
</evidence>
<evidence type="ECO:0000256" key="3">
    <source>
        <dbReference type="ARBA" id="ARBA00007185"/>
    </source>
</evidence>
<dbReference type="FunFam" id="3.30.499.10:FF:000002">
    <property type="entry name" value="Aconitate hydratase"/>
    <property type="match status" value="1"/>
</dbReference>
<dbReference type="InterPro" id="IPR018136">
    <property type="entry name" value="Aconitase_4Fe-4S_BS"/>
</dbReference>
<evidence type="ECO:0000256" key="2">
    <source>
        <dbReference type="ARBA" id="ARBA00004717"/>
    </source>
</evidence>